<dbReference type="PROSITE" id="PS50297">
    <property type="entry name" value="ANK_REP_REGION"/>
    <property type="match status" value="1"/>
</dbReference>
<evidence type="ECO:0000256" key="3">
    <source>
        <dbReference type="PROSITE-ProRule" id="PRU00023"/>
    </source>
</evidence>
<feature type="repeat" description="ANK" evidence="3">
    <location>
        <begin position="64"/>
        <end position="96"/>
    </location>
</feature>
<proteinExistence type="predicted"/>
<keyword evidence="2 3" id="KW-0040">ANK repeat</keyword>
<dbReference type="InterPro" id="IPR051070">
    <property type="entry name" value="NF-kappa-B_inhibitor"/>
</dbReference>
<dbReference type="InterPro" id="IPR049969">
    <property type="entry name" value="T4SS_AnkH"/>
</dbReference>
<dbReference type="EMBL" id="LNXV01000036">
    <property type="protein sequence ID" value="KTC77013.1"/>
    <property type="molecule type" value="Genomic_DNA"/>
</dbReference>
<feature type="repeat" description="ANK" evidence="3">
    <location>
        <begin position="31"/>
        <end position="63"/>
    </location>
</feature>
<dbReference type="GO" id="GO:0051059">
    <property type="term" value="F:NF-kappaB binding"/>
    <property type="evidence" value="ECO:0007669"/>
    <property type="project" value="TreeGrafter"/>
</dbReference>
<reference evidence="4 5" key="1">
    <citation type="submission" date="2015-11" db="EMBL/GenBank/DDBJ databases">
        <title>Genomic analysis of 38 Legionella species identifies large and diverse effector repertoires.</title>
        <authorList>
            <person name="Burstein D."/>
            <person name="Amaro F."/>
            <person name="Zusman T."/>
            <person name="Lifshitz Z."/>
            <person name="Cohen O."/>
            <person name="Gilbert J.A."/>
            <person name="Pupko T."/>
            <person name="Shuman H.A."/>
            <person name="Segal G."/>
        </authorList>
    </citation>
    <scope>NUCLEOTIDE SEQUENCE [LARGE SCALE GENOMIC DNA]</scope>
    <source>
        <strain evidence="4 5">ATCC 43878</strain>
    </source>
</reference>
<dbReference type="PANTHER" id="PTHR46680">
    <property type="entry name" value="NF-KAPPA-B INHIBITOR ALPHA"/>
    <property type="match status" value="1"/>
</dbReference>
<dbReference type="NCBIfam" id="NF043023">
    <property type="entry name" value="T4SS_AnkH"/>
    <property type="match status" value="1"/>
</dbReference>
<evidence type="ECO:0000256" key="2">
    <source>
        <dbReference type="ARBA" id="ARBA00023043"/>
    </source>
</evidence>
<organism evidence="4 5">
    <name type="scientific">Legionella brunensis</name>
    <dbReference type="NCBI Taxonomy" id="29422"/>
    <lineage>
        <taxon>Bacteria</taxon>
        <taxon>Pseudomonadati</taxon>
        <taxon>Pseudomonadota</taxon>
        <taxon>Gammaproteobacteria</taxon>
        <taxon>Legionellales</taxon>
        <taxon>Legionellaceae</taxon>
        <taxon>Legionella</taxon>
    </lineage>
</organism>
<comment type="caution">
    <text evidence="4">The sequence shown here is derived from an EMBL/GenBank/DDBJ whole genome shotgun (WGS) entry which is preliminary data.</text>
</comment>
<gene>
    <name evidence="4" type="ORF">Lbru_3120</name>
</gene>
<dbReference type="OrthoDB" id="7628061at2"/>
<dbReference type="PATRIC" id="fig|29422.6.peg.3298"/>
<dbReference type="RefSeq" id="WP_058443062.1">
    <property type="nucleotide sequence ID" value="NZ_CAAAHU010000008.1"/>
</dbReference>
<evidence type="ECO:0000256" key="1">
    <source>
        <dbReference type="ARBA" id="ARBA00022737"/>
    </source>
</evidence>
<evidence type="ECO:0000313" key="4">
    <source>
        <dbReference type="EMBL" id="KTC77013.1"/>
    </source>
</evidence>
<sequence length="473" mass="53994">MTIANDIISCRMPDFDFYVSQGESLDDIDEYGFTPLIECAITKQPQIAEQLIARGADVNKPDVTGRTPLHWAVDNNDLVMSRLLLEHGANANAYTTAGLSILVYPVLRGNDPLKHLLYQHGAKLDFALDFINGKLLGHRFELTGDVDIVNAQGEFIELDYEGFMLEFTVAVVKDSLRRFTSSYSTRHLRDRFPYLYQIMDAFAVAAELLQFQQHQLLTDNHKERLAWLVKSPMLILPAASRGHAIGFIRYNQWWAKIDRGENSLKEGSVNIYQITRPEVIDVNFLLEFLYKKQSRRYFQQQINQKLGLIPVLKIPITSQIAGNCSWANMQAIVPVAYAVQELNDAPLAEFNSDLVVNLYNTWVEWDKDRALDECIHRFYLANPIRKASFASMLAAVLFQACDASDDHHLERAEKILTILTLPDYYYILYSYLEEYCIKRLTRRGNNLLKLLDDCGVNPNIGVTPIATGLKDRT</sequence>
<dbReference type="PANTHER" id="PTHR46680:SF3">
    <property type="entry name" value="NF-KAPPA-B INHIBITOR CACTUS"/>
    <property type="match status" value="1"/>
</dbReference>
<dbReference type="STRING" id="29422.Lbru_3120"/>
<dbReference type="PROSITE" id="PS50088">
    <property type="entry name" value="ANK_REPEAT"/>
    <property type="match status" value="2"/>
</dbReference>
<dbReference type="SUPFAM" id="SSF48403">
    <property type="entry name" value="Ankyrin repeat"/>
    <property type="match status" value="1"/>
</dbReference>
<accession>A0A0W0S217</accession>
<dbReference type="Pfam" id="PF12796">
    <property type="entry name" value="Ank_2"/>
    <property type="match status" value="1"/>
</dbReference>
<dbReference type="SMART" id="SM00248">
    <property type="entry name" value="ANK"/>
    <property type="match status" value="2"/>
</dbReference>
<keyword evidence="5" id="KW-1185">Reference proteome</keyword>
<dbReference type="GO" id="GO:0005829">
    <property type="term" value="C:cytosol"/>
    <property type="evidence" value="ECO:0007669"/>
    <property type="project" value="TreeGrafter"/>
</dbReference>
<dbReference type="InterPro" id="IPR002110">
    <property type="entry name" value="Ankyrin_rpt"/>
</dbReference>
<evidence type="ECO:0000313" key="5">
    <source>
        <dbReference type="Proteomes" id="UP000054742"/>
    </source>
</evidence>
<dbReference type="AlphaFoldDB" id="A0A0W0S217"/>
<dbReference type="InterPro" id="IPR036770">
    <property type="entry name" value="Ankyrin_rpt-contain_sf"/>
</dbReference>
<keyword evidence="1" id="KW-0677">Repeat</keyword>
<dbReference type="GO" id="GO:0071356">
    <property type="term" value="P:cellular response to tumor necrosis factor"/>
    <property type="evidence" value="ECO:0007669"/>
    <property type="project" value="TreeGrafter"/>
</dbReference>
<dbReference type="Proteomes" id="UP000054742">
    <property type="component" value="Unassembled WGS sequence"/>
</dbReference>
<protein>
    <submittedName>
        <fullName evidence="4">Ankyrin repeat domain-containing protein</fullName>
    </submittedName>
</protein>
<name>A0A0W0S217_9GAMM</name>
<dbReference type="Gene3D" id="1.25.40.20">
    <property type="entry name" value="Ankyrin repeat-containing domain"/>
    <property type="match status" value="1"/>
</dbReference>